<name>A0A1S2KUK5_9BACI</name>
<sequence>MSKKIAWVTDSTAYITEELRANPDVYVMPLAIIFPDRTFEDGVDLTTEELYSRINSAKEVPKTSQPSVGKFAELYEKLKAEYDGVIAVHVSGVLSGTVESSRAGMEMAELDGEIVDSKSMSYTITTLIYKGMELAKTIDNHKEIASKLREEVLRSEKYVLLGSLDQFYKGGRMSGTQFLLGNLLQIKPIITIKTTGEFDLFQKVRSEKKAVNRLIEFLAASSEKHDITEVQIMHGNVLEKALDVKKKIEEQFPNMSIVVGEISSTIAVHAGEGTVALIWHNEPK</sequence>
<reference evidence="3" key="4">
    <citation type="submission" date="2020-10" db="EMBL/GenBank/DDBJ databases">
        <authorList>
            <person name="Bassil N.M."/>
            <person name="Lloyd J.R."/>
        </authorList>
    </citation>
    <scope>NUCLEOTIDE SEQUENCE</scope>
    <source>
        <strain evidence="3">NB2006</strain>
    </source>
</reference>
<dbReference type="PROSITE" id="PS51482">
    <property type="entry name" value="DEGV"/>
    <property type="match status" value="1"/>
</dbReference>
<reference evidence="3 4" key="2">
    <citation type="journal article" date="2017" name="Genome Announc.">
        <title>Draft Genome Sequences of Four Alkaliphilic Bacteria Belonging to the Anaerobacillus Genus.</title>
        <authorList>
            <person name="Bassil N.M."/>
            <person name="Lloyd J.R."/>
        </authorList>
    </citation>
    <scope>NUCLEOTIDE SEQUENCE [LARGE SCALE GENOMIC DNA]</scope>
    <source>
        <strain evidence="3 4">NB2006</strain>
    </source>
</reference>
<reference evidence="2 4" key="1">
    <citation type="submission" date="2016-10" db="EMBL/GenBank/DDBJ databases">
        <title>Draft genome sequences of four alkaliphilic bacteria belonging to the Anaerobacillus genus.</title>
        <authorList>
            <person name="Bassil N.M."/>
            <person name="Lloyd J.R."/>
        </authorList>
    </citation>
    <scope>NUCLEOTIDE SEQUENCE [LARGE SCALE GENOMIC DNA]</scope>
    <source>
        <strain evidence="2 4">NB2006</strain>
    </source>
</reference>
<keyword evidence="4" id="KW-1185">Reference proteome</keyword>
<dbReference type="PANTHER" id="PTHR33434:SF2">
    <property type="entry name" value="FATTY ACID-BINDING PROTEIN TM_1468"/>
    <property type="match status" value="1"/>
</dbReference>
<organism evidence="2 4">
    <name type="scientific">Anaerobacillus isosaccharinicus</name>
    <dbReference type="NCBI Taxonomy" id="1532552"/>
    <lineage>
        <taxon>Bacteria</taxon>
        <taxon>Bacillati</taxon>
        <taxon>Bacillota</taxon>
        <taxon>Bacilli</taxon>
        <taxon>Bacillales</taxon>
        <taxon>Bacillaceae</taxon>
        <taxon>Anaerobacillus</taxon>
    </lineage>
</organism>
<dbReference type="Gene3D" id="3.40.50.10170">
    <property type="match status" value="1"/>
</dbReference>
<dbReference type="Gene3D" id="3.30.1180.10">
    <property type="match status" value="1"/>
</dbReference>
<evidence type="ECO:0000313" key="3">
    <source>
        <dbReference type="EMBL" id="QOY36413.1"/>
    </source>
</evidence>
<evidence type="ECO:0000313" key="4">
    <source>
        <dbReference type="Proteomes" id="UP000180175"/>
    </source>
</evidence>
<dbReference type="InterPro" id="IPR050270">
    <property type="entry name" value="DegV_domain_contain"/>
</dbReference>
<dbReference type="OrthoDB" id="1638652at2"/>
<dbReference type="GO" id="GO:0008289">
    <property type="term" value="F:lipid binding"/>
    <property type="evidence" value="ECO:0007669"/>
    <property type="project" value="UniProtKB-KW"/>
</dbReference>
<protein>
    <submittedName>
        <fullName evidence="3">DegV family protein</fullName>
    </submittedName>
    <submittedName>
        <fullName evidence="2">Fatty acid-binding protein DegV</fullName>
    </submittedName>
</protein>
<dbReference type="Proteomes" id="UP000180175">
    <property type="component" value="Chromosome"/>
</dbReference>
<dbReference type="Pfam" id="PF02645">
    <property type="entry name" value="DegV"/>
    <property type="match status" value="1"/>
</dbReference>
<gene>
    <name evidence="3" type="ORF">AWH56_001580</name>
    <name evidence="2" type="ORF">AWH56_24055</name>
</gene>
<keyword evidence="1" id="KW-0446">Lipid-binding</keyword>
<dbReference type="NCBIfam" id="TIGR00762">
    <property type="entry name" value="DegV"/>
    <property type="match status" value="1"/>
</dbReference>
<dbReference type="PANTHER" id="PTHR33434">
    <property type="entry name" value="DEGV DOMAIN-CONTAINING PROTEIN DR_1986-RELATED"/>
    <property type="match status" value="1"/>
</dbReference>
<reference evidence="3 4" key="3">
    <citation type="journal article" date="2019" name="Int. J. Syst. Evol. Microbiol.">
        <title>Anaerobacillus isosaccharinicus sp. nov., an alkaliphilic bacterium which degrades isosaccharinic acid.</title>
        <authorList>
            <person name="Bassil N.M."/>
            <person name="Lloyd J.R."/>
        </authorList>
    </citation>
    <scope>NUCLEOTIDE SEQUENCE [LARGE SCALE GENOMIC DNA]</scope>
    <source>
        <strain evidence="3 4">NB2006</strain>
    </source>
</reference>
<dbReference type="EMBL" id="LQXD01000206">
    <property type="protein sequence ID" value="OIJ03800.1"/>
    <property type="molecule type" value="Genomic_DNA"/>
</dbReference>
<accession>A0A1S2KUK5</accession>
<evidence type="ECO:0000256" key="1">
    <source>
        <dbReference type="ARBA" id="ARBA00023121"/>
    </source>
</evidence>
<dbReference type="EMBL" id="CP063356">
    <property type="protein sequence ID" value="QOY36413.1"/>
    <property type="molecule type" value="Genomic_DNA"/>
</dbReference>
<dbReference type="SUPFAM" id="SSF82549">
    <property type="entry name" value="DAK1/DegV-like"/>
    <property type="match status" value="1"/>
</dbReference>
<dbReference type="KEGG" id="aia:AWH56_001580"/>
<proteinExistence type="predicted"/>
<dbReference type="InterPro" id="IPR043168">
    <property type="entry name" value="DegV_C"/>
</dbReference>
<dbReference type="RefSeq" id="WP_071319459.1">
    <property type="nucleotide sequence ID" value="NZ_CP063356.2"/>
</dbReference>
<dbReference type="AlphaFoldDB" id="A0A1S2KUK5"/>
<dbReference type="InterPro" id="IPR003797">
    <property type="entry name" value="DegV"/>
</dbReference>
<evidence type="ECO:0000313" key="2">
    <source>
        <dbReference type="EMBL" id="OIJ03800.1"/>
    </source>
</evidence>